<dbReference type="Gene3D" id="2.130.10.10">
    <property type="entry name" value="YVTN repeat-like/Quinoprotein amine dehydrogenase"/>
    <property type="match status" value="3"/>
</dbReference>
<evidence type="ECO:0000256" key="2">
    <source>
        <dbReference type="ARBA" id="ARBA00012528"/>
    </source>
</evidence>
<proteinExistence type="predicted"/>
<dbReference type="GO" id="GO:1902201">
    <property type="term" value="P:negative regulation of bacterial-type flagellum-dependent cell motility"/>
    <property type="evidence" value="ECO:0007669"/>
    <property type="project" value="TreeGrafter"/>
</dbReference>
<dbReference type="Gene3D" id="3.30.70.270">
    <property type="match status" value="1"/>
</dbReference>
<feature type="region of interest" description="Disordered" evidence="4">
    <location>
        <begin position="1"/>
        <end position="22"/>
    </location>
</feature>
<keyword evidence="8" id="KW-1185">Reference proteome</keyword>
<dbReference type="InterPro" id="IPR015943">
    <property type="entry name" value="WD40/YVTN_repeat-like_dom_sf"/>
</dbReference>
<evidence type="ECO:0000256" key="5">
    <source>
        <dbReference type="SAM" id="Phobius"/>
    </source>
</evidence>
<dbReference type="Proteomes" id="UP000578091">
    <property type="component" value="Unassembled WGS sequence"/>
</dbReference>
<evidence type="ECO:0000256" key="3">
    <source>
        <dbReference type="ARBA" id="ARBA00034247"/>
    </source>
</evidence>
<dbReference type="InterPro" id="IPR013783">
    <property type="entry name" value="Ig-like_fold"/>
</dbReference>
<feature type="transmembrane region" description="Helical" evidence="5">
    <location>
        <begin position="784"/>
        <end position="804"/>
    </location>
</feature>
<reference evidence="7 8" key="1">
    <citation type="submission" date="2020-07" db="EMBL/GenBank/DDBJ databases">
        <title>Luteimonas sp. SJ-92.</title>
        <authorList>
            <person name="Huang X.-X."/>
            <person name="Xu L."/>
            <person name="Sun J.-Q."/>
        </authorList>
    </citation>
    <scope>NUCLEOTIDE SEQUENCE [LARGE SCALE GENOMIC DNA]</scope>
    <source>
        <strain evidence="7 8">SJ-92</strain>
    </source>
</reference>
<dbReference type="AlphaFoldDB" id="A0A853JG76"/>
<dbReference type="PANTHER" id="PTHR45138:SF9">
    <property type="entry name" value="DIGUANYLATE CYCLASE DGCM-RELATED"/>
    <property type="match status" value="1"/>
</dbReference>
<dbReference type="NCBIfam" id="TIGR00254">
    <property type="entry name" value="GGDEF"/>
    <property type="match status" value="1"/>
</dbReference>
<dbReference type="InterPro" id="IPR043128">
    <property type="entry name" value="Rev_trsase/Diguanyl_cyclase"/>
</dbReference>
<dbReference type="Pfam" id="PF00990">
    <property type="entry name" value="GGDEF"/>
    <property type="match status" value="1"/>
</dbReference>
<comment type="caution">
    <text evidence="7">The sequence shown here is derived from an EMBL/GenBank/DDBJ whole genome shotgun (WGS) entry which is preliminary data.</text>
</comment>
<sequence length="1009" mass="107333">MARNDRIATPAPGRHRRGESLRRAPSWRSAAAVIVVAVAALLSAPAAALDPDRAITQYVLDHWGTREGLPHDVVRSIVQTRDGYLWLATQGGLARFDGHAFTVFDQANTPELGSDDIRSLFEAADGTLWIGTQGAGLLSLRDGAFTRYGVADGLGSDLVRCVLETRDGDLWICTSVGLTRRRDGRFRNYTAADGLPADAIYSAREDAAGTLWVGTAGGIARIDGERIVAYRAGEELPARMSLAPDISLARDGSVLAATYGGGIAAFADGKVRMIDKRDAGLADDRVMSVHEDGDGNLWVATYAEGLQRRHDGRWEQLDATLGLATNLMYTLYEDRAGSLWIGTAGGGLHRLRDGPVRTWTSVEGLPDDKVFAVHGSDDGGIWVGMEGGGVSHFDGRRFRTLTSADGLGSDNVISLASAPGGGLWIGTFNGGLSLRDASGIRTWTTADGLPANQVFCLAQDGDALWVGTMNGLARMRDGAFQRFGTAEGLGANHVRALLRGRDGAIWVGTSGGGLSRIRDDSVRTWSTPDGLPGNYVYALYEDARGVLWVGTKGGGLARIERGRIAGIGVEHGLADQSVYGIIGDDAGNLWLSGPRGLARAAIADLDAVAAGRLPALVVERFERGSGLRSGHTVGGAQPAAWKDGDGRLWFATFDGLAAIDPTIPRTALDAPAVYIETVTVDGTSVAFPAGAGAPARALPPGSHDLEIAYTGVDLAAPESLRFRYRLVGLDRNWVQAGSRRIAYFSRLPPGAYRFELMVARDGGPWLETEAAWNFRVLPAWYRTWWFAVLAALALGALAAVSYRLRVRVLTARARMLADLVAERTRDLEAARARFEEMSRTDALTGLPNRRDLTQRLASEWARAQRKGLTLAAVLVDVDHFKQFNDTHGHAAGDACLQRIAAVLREGVGRGSDVIGRWGGEEFLALLPDTEAEGAERVGRRICEAVAELAIPHPAAPAGFVSISAGAAAVLAVAGASADSLVARADAALYRAKDEGRNRVVAIGAPPILL</sequence>
<dbReference type="RefSeq" id="WP_180679523.1">
    <property type="nucleotide sequence ID" value="NZ_JACCKA010000086.1"/>
</dbReference>
<dbReference type="EC" id="2.7.7.65" evidence="2"/>
<keyword evidence="5" id="KW-0472">Membrane</keyword>
<comment type="catalytic activity">
    <reaction evidence="3">
        <text>2 GTP = 3',3'-c-di-GMP + 2 diphosphate</text>
        <dbReference type="Rhea" id="RHEA:24898"/>
        <dbReference type="ChEBI" id="CHEBI:33019"/>
        <dbReference type="ChEBI" id="CHEBI:37565"/>
        <dbReference type="ChEBI" id="CHEBI:58805"/>
        <dbReference type="EC" id="2.7.7.65"/>
    </reaction>
</comment>
<feature type="domain" description="GGDEF" evidence="6">
    <location>
        <begin position="868"/>
        <end position="1004"/>
    </location>
</feature>
<dbReference type="InterPro" id="IPR029787">
    <property type="entry name" value="Nucleotide_cyclase"/>
</dbReference>
<evidence type="ECO:0000313" key="7">
    <source>
        <dbReference type="EMBL" id="NZA27754.1"/>
    </source>
</evidence>
<dbReference type="EMBL" id="JACCKA010000086">
    <property type="protein sequence ID" value="NZA27754.1"/>
    <property type="molecule type" value="Genomic_DNA"/>
</dbReference>
<dbReference type="InterPro" id="IPR011123">
    <property type="entry name" value="Y_Y_Y"/>
</dbReference>
<dbReference type="InterPro" id="IPR050469">
    <property type="entry name" value="Diguanylate_Cyclase"/>
</dbReference>
<keyword evidence="5" id="KW-0812">Transmembrane</keyword>
<keyword evidence="5" id="KW-1133">Transmembrane helix</keyword>
<evidence type="ECO:0000259" key="6">
    <source>
        <dbReference type="PROSITE" id="PS50887"/>
    </source>
</evidence>
<protein>
    <recommendedName>
        <fullName evidence="2">diguanylate cyclase</fullName>
        <ecNumber evidence="2">2.7.7.65</ecNumber>
    </recommendedName>
</protein>
<dbReference type="PANTHER" id="PTHR45138">
    <property type="entry name" value="REGULATORY COMPONENTS OF SENSORY TRANSDUCTION SYSTEM"/>
    <property type="match status" value="1"/>
</dbReference>
<dbReference type="InterPro" id="IPR011110">
    <property type="entry name" value="Reg_prop"/>
</dbReference>
<dbReference type="Gene3D" id="2.60.40.10">
    <property type="entry name" value="Immunoglobulins"/>
    <property type="match status" value="1"/>
</dbReference>
<name>A0A853JG76_9GAMM</name>
<organism evidence="7 8">
    <name type="scientific">Luteimonas salinisoli</name>
    <dbReference type="NCBI Taxonomy" id="2752307"/>
    <lineage>
        <taxon>Bacteria</taxon>
        <taxon>Pseudomonadati</taxon>
        <taxon>Pseudomonadota</taxon>
        <taxon>Gammaproteobacteria</taxon>
        <taxon>Lysobacterales</taxon>
        <taxon>Lysobacteraceae</taxon>
        <taxon>Luteimonas</taxon>
    </lineage>
</organism>
<dbReference type="GO" id="GO:0005886">
    <property type="term" value="C:plasma membrane"/>
    <property type="evidence" value="ECO:0007669"/>
    <property type="project" value="TreeGrafter"/>
</dbReference>
<dbReference type="SUPFAM" id="SSF55073">
    <property type="entry name" value="Nucleotide cyclase"/>
    <property type="match status" value="1"/>
</dbReference>
<evidence type="ECO:0000256" key="4">
    <source>
        <dbReference type="SAM" id="MobiDB-lite"/>
    </source>
</evidence>
<accession>A0A853JG76</accession>
<dbReference type="SUPFAM" id="SSF63829">
    <property type="entry name" value="Calcium-dependent phosphotriesterase"/>
    <property type="match status" value="3"/>
</dbReference>
<dbReference type="GO" id="GO:0043709">
    <property type="term" value="P:cell adhesion involved in single-species biofilm formation"/>
    <property type="evidence" value="ECO:0007669"/>
    <property type="project" value="TreeGrafter"/>
</dbReference>
<evidence type="ECO:0000313" key="8">
    <source>
        <dbReference type="Proteomes" id="UP000578091"/>
    </source>
</evidence>
<dbReference type="FunFam" id="3.30.70.270:FF:000001">
    <property type="entry name" value="Diguanylate cyclase domain protein"/>
    <property type="match status" value="1"/>
</dbReference>
<dbReference type="CDD" id="cd01949">
    <property type="entry name" value="GGDEF"/>
    <property type="match status" value="1"/>
</dbReference>
<dbReference type="PROSITE" id="PS50887">
    <property type="entry name" value="GGDEF"/>
    <property type="match status" value="1"/>
</dbReference>
<dbReference type="Pfam" id="PF07494">
    <property type="entry name" value="Reg_prop"/>
    <property type="match status" value="8"/>
</dbReference>
<evidence type="ECO:0000256" key="1">
    <source>
        <dbReference type="ARBA" id="ARBA00001946"/>
    </source>
</evidence>
<dbReference type="InterPro" id="IPR000160">
    <property type="entry name" value="GGDEF_dom"/>
</dbReference>
<dbReference type="SMART" id="SM00267">
    <property type="entry name" value="GGDEF"/>
    <property type="match status" value="1"/>
</dbReference>
<dbReference type="Pfam" id="PF07495">
    <property type="entry name" value="Y_Y_Y"/>
    <property type="match status" value="1"/>
</dbReference>
<gene>
    <name evidence="7" type="ORF">H0E84_15350</name>
</gene>
<comment type="cofactor">
    <cofactor evidence="1">
        <name>Mg(2+)</name>
        <dbReference type="ChEBI" id="CHEBI:18420"/>
    </cofactor>
</comment>
<dbReference type="GO" id="GO:0052621">
    <property type="term" value="F:diguanylate cyclase activity"/>
    <property type="evidence" value="ECO:0007669"/>
    <property type="project" value="UniProtKB-EC"/>
</dbReference>